<dbReference type="WBParaSite" id="ES5_v2.g19460.t1">
    <property type="protein sequence ID" value="ES5_v2.g19460.t1"/>
    <property type="gene ID" value="ES5_v2.g19460"/>
</dbReference>
<name>A0AC34FPS5_9BILA</name>
<evidence type="ECO:0000313" key="1">
    <source>
        <dbReference type="Proteomes" id="UP000887579"/>
    </source>
</evidence>
<dbReference type="Proteomes" id="UP000887579">
    <property type="component" value="Unplaced"/>
</dbReference>
<evidence type="ECO:0000313" key="2">
    <source>
        <dbReference type="WBParaSite" id="ES5_v2.g19460.t1"/>
    </source>
</evidence>
<reference evidence="2" key="1">
    <citation type="submission" date="2022-11" db="UniProtKB">
        <authorList>
            <consortium name="WormBaseParasite"/>
        </authorList>
    </citation>
    <scope>IDENTIFICATION</scope>
</reference>
<organism evidence="1 2">
    <name type="scientific">Panagrolaimus sp. ES5</name>
    <dbReference type="NCBI Taxonomy" id="591445"/>
    <lineage>
        <taxon>Eukaryota</taxon>
        <taxon>Metazoa</taxon>
        <taxon>Ecdysozoa</taxon>
        <taxon>Nematoda</taxon>
        <taxon>Chromadorea</taxon>
        <taxon>Rhabditida</taxon>
        <taxon>Tylenchina</taxon>
        <taxon>Panagrolaimomorpha</taxon>
        <taxon>Panagrolaimoidea</taxon>
        <taxon>Panagrolaimidae</taxon>
        <taxon>Panagrolaimus</taxon>
    </lineage>
</organism>
<proteinExistence type="predicted"/>
<protein>
    <submittedName>
        <fullName evidence="2">Major facilitator superfamily (MFS) profile domain-containing protein</fullName>
    </submittedName>
</protein>
<sequence>MLIWAVAFGSMSATFPFSVLYSKFGARYVFFAAGIISATSTLLIPLATKFGIYYLLTLRVCQGIAYAADFAAIGVLCSRWASLKQNGVFISFLTCFTPFSSSITNPVAGALCESRFGWPAVFYSHGTVSVLLFILWFIIYTDNPATHRAVSNVELEKIHRNKSAAHINMEPFTPYRQILKNPVVWVVWLNALADIGSTIFLITYTPTYINNVLHYSVSKTGILGALPAILNIPFKLGSGYLSDSLK</sequence>
<accession>A0AC34FPS5</accession>